<comment type="caution">
    <text evidence="12">The sequence shown here is derived from an EMBL/GenBank/DDBJ whole genome shotgun (WGS) entry which is preliminary data.</text>
</comment>
<organism evidence="12 13">
    <name type="scientific">Fusarium piperis</name>
    <dbReference type="NCBI Taxonomy" id="1435070"/>
    <lineage>
        <taxon>Eukaryota</taxon>
        <taxon>Fungi</taxon>
        <taxon>Dikarya</taxon>
        <taxon>Ascomycota</taxon>
        <taxon>Pezizomycotina</taxon>
        <taxon>Sordariomycetes</taxon>
        <taxon>Hypocreomycetidae</taxon>
        <taxon>Hypocreales</taxon>
        <taxon>Nectriaceae</taxon>
        <taxon>Fusarium</taxon>
        <taxon>Fusarium solani species complex</taxon>
    </lineage>
</organism>
<dbReference type="Proteomes" id="UP001140502">
    <property type="component" value="Unassembled WGS sequence"/>
</dbReference>
<dbReference type="InterPro" id="IPR002642">
    <property type="entry name" value="LysoPLipase_cat_dom"/>
</dbReference>
<evidence type="ECO:0000256" key="3">
    <source>
        <dbReference type="ARBA" id="ARBA00022729"/>
    </source>
</evidence>
<evidence type="ECO:0000256" key="10">
    <source>
        <dbReference type="RuleBase" id="RU362103"/>
    </source>
</evidence>
<keyword evidence="3 10" id="KW-0732">Signal</keyword>
<protein>
    <recommendedName>
        <fullName evidence="2 10">Lysophospholipase</fullName>
        <ecNumber evidence="2 10">3.1.1.5</ecNumber>
    </recommendedName>
</protein>
<feature type="domain" description="PLA2c" evidence="11">
    <location>
        <begin position="54"/>
        <end position="606"/>
    </location>
</feature>
<evidence type="ECO:0000256" key="5">
    <source>
        <dbReference type="ARBA" id="ARBA00022963"/>
    </source>
</evidence>
<dbReference type="GO" id="GO:0046475">
    <property type="term" value="P:glycerophospholipid catabolic process"/>
    <property type="evidence" value="ECO:0007669"/>
    <property type="project" value="TreeGrafter"/>
</dbReference>
<comment type="catalytic activity">
    <reaction evidence="8 10">
        <text>a 1-acyl-sn-glycero-3-phosphocholine + H2O = sn-glycerol 3-phosphocholine + a fatty acid + H(+)</text>
        <dbReference type="Rhea" id="RHEA:15177"/>
        <dbReference type="ChEBI" id="CHEBI:15377"/>
        <dbReference type="ChEBI" id="CHEBI:15378"/>
        <dbReference type="ChEBI" id="CHEBI:16870"/>
        <dbReference type="ChEBI" id="CHEBI:28868"/>
        <dbReference type="ChEBI" id="CHEBI:58168"/>
        <dbReference type="EC" id="3.1.1.5"/>
    </reaction>
</comment>
<comment type="similarity">
    <text evidence="1 10">Belongs to the lysophospholipase family.</text>
</comment>
<sequence>MVWLWSVSAAFALHVLHIEAATLGHEPRYAASTDLQIRALPDSPSGGYSPEVVDCPRTRPTIRTADGLSDEEVSWISARRNNTFDPLRRLLENAAIPNFNAGSYLDRVRDNTTALPNIGIAMSGGGYRALMNGAGFLSAADSRNGHDSAVSGLLQASTYLAGLSGGGWLVGSMFANNFSTIPDLQKGDEDSAVWRFDRSIFKGPKESGIGALNTVDYWSEIATDVGNKSEGWDTSITDYWGRALSYQLINAKQGGPAYTFSSIQDTSSFKDADTPFPILVADGRAPGDFIVSLNATVFEFNPYELGTWDPTTYGFAPLRWLASNFTNGTIPRNGRCVRGFDQFGFVMGTSSSLFNQFLLQNVTAVGEDSGVPSFITDALENILEGLSDDENDIAQYAPNPFLGWNPDTNPNNRDFQLSLVDGGEDLQNIPLHPLIQPIRGVDVIFAVDSSADTNNNWPNGTALRASYDRSREDIGNGTLFPPVPSAETFVNNGLNRRPTMFGCDANNFTLSRGQVVPPLVVYVPNAPYTALSNVSTFKPSYTIQQRDEIITNGFNSATQGNGTVNRDWPVCVACAIMSRSWWKAGETVPDACRTCFDKYCWDGRSNNTRVNDYEPSFIIENESGDSNGAAPVGNNFALAVGVALAVVFFGY</sequence>
<evidence type="ECO:0000256" key="9">
    <source>
        <dbReference type="PROSITE-ProRule" id="PRU00555"/>
    </source>
</evidence>
<dbReference type="AlphaFoldDB" id="A0A9W8WGL0"/>
<evidence type="ECO:0000256" key="7">
    <source>
        <dbReference type="ARBA" id="ARBA00023180"/>
    </source>
</evidence>
<keyword evidence="7" id="KW-0325">Glycoprotein</keyword>
<dbReference type="EMBL" id="JAPEUR010000060">
    <property type="protein sequence ID" value="KAJ4324344.1"/>
    <property type="molecule type" value="Genomic_DNA"/>
</dbReference>
<dbReference type="PANTHER" id="PTHR10728:SF33">
    <property type="entry name" value="LYSOPHOSPHOLIPASE 1-RELATED"/>
    <property type="match status" value="1"/>
</dbReference>
<dbReference type="OrthoDB" id="4084751at2759"/>
<keyword evidence="5 9" id="KW-0442">Lipid degradation</keyword>
<dbReference type="FunFam" id="3.40.1090.10:FF:000010">
    <property type="entry name" value="Lysophospholipase"/>
    <property type="match status" value="1"/>
</dbReference>
<keyword evidence="13" id="KW-1185">Reference proteome</keyword>
<dbReference type="GO" id="GO:0004622">
    <property type="term" value="F:phosphatidylcholine lysophospholipase activity"/>
    <property type="evidence" value="ECO:0007669"/>
    <property type="project" value="UniProtKB-EC"/>
</dbReference>
<keyword evidence="4 9" id="KW-0378">Hydrolase</keyword>
<proteinExistence type="inferred from homology"/>
<evidence type="ECO:0000256" key="4">
    <source>
        <dbReference type="ARBA" id="ARBA00022801"/>
    </source>
</evidence>
<dbReference type="GO" id="GO:0005829">
    <property type="term" value="C:cytosol"/>
    <property type="evidence" value="ECO:0007669"/>
    <property type="project" value="TreeGrafter"/>
</dbReference>
<evidence type="ECO:0000259" key="11">
    <source>
        <dbReference type="PROSITE" id="PS51210"/>
    </source>
</evidence>
<evidence type="ECO:0000313" key="13">
    <source>
        <dbReference type="Proteomes" id="UP001140502"/>
    </source>
</evidence>
<feature type="signal peptide" evidence="10">
    <location>
        <begin position="1"/>
        <end position="20"/>
    </location>
</feature>
<dbReference type="Gene3D" id="3.40.1090.10">
    <property type="entry name" value="Cytosolic phospholipase A2 catalytic domain"/>
    <property type="match status" value="1"/>
</dbReference>
<dbReference type="InterPro" id="IPR016035">
    <property type="entry name" value="Acyl_Trfase/lysoPLipase"/>
</dbReference>
<name>A0A9W8WGL0_9HYPO</name>
<feature type="chain" id="PRO_5041020237" description="Lysophospholipase" evidence="10">
    <location>
        <begin position="21"/>
        <end position="651"/>
    </location>
</feature>
<dbReference type="PROSITE" id="PS51210">
    <property type="entry name" value="PLA2C"/>
    <property type="match status" value="1"/>
</dbReference>
<dbReference type="GO" id="GO:0005783">
    <property type="term" value="C:endoplasmic reticulum"/>
    <property type="evidence" value="ECO:0007669"/>
    <property type="project" value="TreeGrafter"/>
</dbReference>
<dbReference type="SMART" id="SM00022">
    <property type="entry name" value="PLAc"/>
    <property type="match status" value="1"/>
</dbReference>
<dbReference type="SUPFAM" id="SSF52151">
    <property type="entry name" value="FabD/lysophospholipase-like"/>
    <property type="match status" value="1"/>
</dbReference>
<dbReference type="EC" id="3.1.1.5" evidence="2 10"/>
<dbReference type="Pfam" id="PF01735">
    <property type="entry name" value="PLA2_B"/>
    <property type="match status" value="1"/>
</dbReference>
<gene>
    <name evidence="12" type="primary">PLB1_2</name>
    <name evidence="12" type="ORF">N0V84_003905</name>
</gene>
<evidence type="ECO:0000256" key="1">
    <source>
        <dbReference type="ARBA" id="ARBA00008780"/>
    </source>
</evidence>
<dbReference type="PANTHER" id="PTHR10728">
    <property type="entry name" value="CYTOSOLIC PHOSPHOLIPASE A2"/>
    <property type="match status" value="1"/>
</dbReference>
<evidence type="ECO:0000256" key="8">
    <source>
        <dbReference type="ARBA" id="ARBA00049531"/>
    </source>
</evidence>
<keyword evidence="6 9" id="KW-0443">Lipid metabolism</keyword>
<reference evidence="12" key="1">
    <citation type="submission" date="2022-10" db="EMBL/GenBank/DDBJ databases">
        <title>Tapping the CABI collections for fungal endophytes: first genome assemblies for Collariella, Neodidymelliopsis, Ascochyta clinopodiicola, Didymella pomorum, Didymosphaeria variabile, Neocosmospora piperis and Neocucurbitaria cava.</title>
        <authorList>
            <person name="Hill R."/>
        </authorList>
    </citation>
    <scope>NUCLEOTIDE SEQUENCE</scope>
    <source>
        <strain evidence="12">IMI 366586</strain>
    </source>
</reference>
<evidence type="ECO:0000256" key="6">
    <source>
        <dbReference type="ARBA" id="ARBA00023098"/>
    </source>
</evidence>
<evidence type="ECO:0000256" key="2">
    <source>
        <dbReference type="ARBA" id="ARBA00013274"/>
    </source>
</evidence>
<dbReference type="GO" id="GO:0004623">
    <property type="term" value="F:phospholipase A2 activity"/>
    <property type="evidence" value="ECO:0007669"/>
    <property type="project" value="TreeGrafter"/>
</dbReference>
<accession>A0A9W8WGL0</accession>
<evidence type="ECO:0000313" key="12">
    <source>
        <dbReference type="EMBL" id="KAJ4324344.1"/>
    </source>
</evidence>